<evidence type="ECO:0000313" key="3">
    <source>
        <dbReference type="Proteomes" id="UP000008320"/>
    </source>
</evidence>
<keyword evidence="3" id="KW-1185">Reference proteome</keyword>
<evidence type="ECO:0000313" key="2">
    <source>
        <dbReference type="EMBL" id="ABD44613.1"/>
    </source>
</evidence>
<feature type="transmembrane region" description="Helical" evidence="1">
    <location>
        <begin position="28"/>
        <end position="52"/>
    </location>
</feature>
<evidence type="ECO:0000256" key="1">
    <source>
        <dbReference type="SAM" id="Phobius"/>
    </source>
</evidence>
<dbReference type="KEGG" id="ech:ECH_0570"/>
<dbReference type="HOGENOM" id="CLU_1892911_0_0_5"/>
<organism evidence="2 3">
    <name type="scientific">Ehrlichia chaffeensis (strain ATCC CRL-10679 / Arkansas)</name>
    <dbReference type="NCBI Taxonomy" id="205920"/>
    <lineage>
        <taxon>Bacteria</taxon>
        <taxon>Pseudomonadati</taxon>
        <taxon>Pseudomonadota</taxon>
        <taxon>Alphaproteobacteria</taxon>
        <taxon>Rickettsiales</taxon>
        <taxon>Anaplasmataceae</taxon>
        <taxon>Ehrlichia</taxon>
    </lineage>
</organism>
<protein>
    <submittedName>
        <fullName evidence="2">Uncharacterized protein</fullName>
    </submittedName>
</protein>
<dbReference type="Proteomes" id="UP000008320">
    <property type="component" value="Chromosome"/>
</dbReference>
<keyword evidence="1" id="KW-1133">Transmembrane helix</keyword>
<keyword evidence="1" id="KW-0472">Membrane</keyword>
<dbReference type="EMBL" id="CP000236">
    <property type="protein sequence ID" value="ABD44613.1"/>
    <property type="molecule type" value="Genomic_DNA"/>
</dbReference>
<dbReference type="AlphaFoldDB" id="Q2GGQ1"/>
<gene>
    <name evidence="2" type="ordered locus">ECH_0570</name>
</gene>
<dbReference type="STRING" id="205920.ECH_0570"/>
<sequence>MIPKETVDIDEPSINQKLPLKKIICQQLIRISTLCTFIALFAFLVLTLVLFMSKSKDAEYIKNIKMSAVICLICSIAPFIIVNIFQNSNNRKGQILNGSGQENDMLPPSTSNTFRNTLTILSTGVNIIHSIAIL</sequence>
<feature type="transmembrane region" description="Helical" evidence="1">
    <location>
        <begin position="64"/>
        <end position="85"/>
    </location>
</feature>
<proteinExistence type="predicted"/>
<dbReference type="RefSeq" id="WP_011452685.1">
    <property type="nucleotide sequence ID" value="NC_007799.1"/>
</dbReference>
<accession>Q2GGQ1</accession>
<keyword evidence="1" id="KW-0812">Transmembrane</keyword>
<name>Q2GGQ1_EHRCR</name>
<reference evidence="2 3" key="1">
    <citation type="journal article" date="2006" name="PLoS Genet.">
        <title>Comparative genomics of emerging human ehrlichiosis agents.</title>
        <authorList>
            <person name="Dunning Hotopp J.C."/>
            <person name="Lin M."/>
            <person name="Madupu R."/>
            <person name="Crabtree J."/>
            <person name="Angiuoli S.V."/>
            <person name="Eisen J.A."/>
            <person name="Seshadri R."/>
            <person name="Ren Q."/>
            <person name="Wu M."/>
            <person name="Utterback T.R."/>
            <person name="Smith S."/>
            <person name="Lewis M."/>
            <person name="Khouri H."/>
            <person name="Zhang C."/>
            <person name="Niu H."/>
            <person name="Lin Q."/>
            <person name="Ohashi N."/>
            <person name="Zhi N."/>
            <person name="Nelson W."/>
            <person name="Brinkac L.M."/>
            <person name="Dodson R.J."/>
            <person name="Rosovitz M.J."/>
            <person name="Sundaram J."/>
            <person name="Daugherty S.C."/>
            <person name="Davidsen T."/>
            <person name="Durkin A.S."/>
            <person name="Gwinn M."/>
            <person name="Haft D.H."/>
            <person name="Selengut J.D."/>
            <person name="Sullivan S.A."/>
            <person name="Zafar N."/>
            <person name="Zhou L."/>
            <person name="Benahmed F."/>
            <person name="Forberger H."/>
            <person name="Halpin R."/>
            <person name="Mulligan S."/>
            <person name="Robinson J."/>
            <person name="White O."/>
            <person name="Rikihisa Y."/>
            <person name="Tettelin H."/>
        </authorList>
    </citation>
    <scope>NUCLEOTIDE SEQUENCE [LARGE SCALE GENOMIC DNA]</scope>
    <source>
        <strain evidence="3">ATCC CRL-10679 / Arkansas</strain>
    </source>
</reference>